<dbReference type="OrthoDB" id="408631at2759"/>
<reference evidence="3 4" key="1">
    <citation type="submission" date="2016-04" db="EMBL/GenBank/DDBJ databases">
        <title>A degradative enzymes factory behind the ericoid mycorrhizal symbiosis.</title>
        <authorList>
            <consortium name="DOE Joint Genome Institute"/>
            <person name="Martino E."/>
            <person name="Morin E."/>
            <person name="Grelet G."/>
            <person name="Kuo A."/>
            <person name="Kohler A."/>
            <person name="Daghino S."/>
            <person name="Barry K."/>
            <person name="Choi C."/>
            <person name="Cichocki N."/>
            <person name="Clum A."/>
            <person name="Copeland A."/>
            <person name="Hainaut M."/>
            <person name="Haridas S."/>
            <person name="Labutti K."/>
            <person name="Lindquist E."/>
            <person name="Lipzen A."/>
            <person name="Khouja H.-R."/>
            <person name="Murat C."/>
            <person name="Ohm R."/>
            <person name="Olson A."/>
            <person name="Spatafora J."/>
            <person name="Veneault-Fourrey C."/>
            <person name="Henrissat B."/>
            <person name="Grigoriev I."/>
            <person name="Martin F."/>
            <person name="Perotto S."/>
        </authorList>
    </citation>
    <scope>NUCLEOTIDE SEQUENCE [LARGE SCALE GENOMIC DNA]</scope>
    <source>
        <strain evidence="3 4">E</strain>
    </source>
</reference>
<feature type="domain" description="Alpha/beta hydrolase fold-3" evidence="2">
    <location>
        <begin position="91"/>
        <end position="279"/>
    </location>
</feature>
<keyword evidence="1 3" id="KW-0378">Hydrolase</keyword>
<evidence type="ECO:0000313" key="3">
    <source>
        <dbReference type="EMBL" id="PMD57558.1"/>
    </source>
</evidence>
<dbReference type="PANTHER" id="PTHR48081">
    <property type="entry name" value="AB HYDROLASE SUPERFAMILY PROTEIN C4A8.06C"/>
    <property type="match status" value="1"/>
</dbReference>
<dbReference type="AlphaFoldDB" id="A0A2J6T3F1"/>
<accession>A0A2J6T3F1</accession>
<name>A0A2J6T3F1_9HELO</name>
<dbReference type="InParanoid" id="A0A2J6T3F1"/>
<dbReference type="Pfam" id="PF07859">
    <property type="entry name" value="Abhydrolase_3"/>
    <property type="match status" value="1"/>
</dbReference>
<organism evidence="3 4">
    <name type="scientific">Hyaloscypha bicolor E</name>
    <dbReference type="NCBI Taxonomy" id="1095630"/>
    <lineage>
        <taxon>Eukaryota</taxon>
        <taxon>Fungi</taxon>
        <taxon>Dikarya</taxon>
        <taxon>Ascomycota</taxon>
        <taxon>Pezizomycotina</taxon>
        <taxon>Leotiomycetes</taxon>
        <taxon>Helotiales</taxon>
        <taxon>Hyaloscyphaceae</taxon>
        <taxon>Hyaloscypha</taxon>
        <taxon>Hyaloscypha bicolor</taxon>
    </lineage>
</organism>
<dbReference type="PANTHER" id="PTHR48081:SF8">
    <property type="entry name" value="ALPHA_BETA HYDROLASE FOLD-3 DOMAIN-CONTAINING PROTEIN-RELATED"/>
    <property type="match status" value="1"/>
</dbReference>
<dbReference type="GO" id="GO:0016787">
    <property type="term" value="F:hydrolase activity"/>
    <property type="evidence" value="ECO:0007669"/>
    <property type="project" value="UniProtKB-KW"/>
</dbReference>
<proteinExistence type="predicted"/>
<evidence type="ECO:0000313" key="4">
    <source>
        <dbReference type="Proteomes" id="UP000235371"/>
    </source>
</evidence>
<dbReference type="STRING" id="1095630.A0A2J6T3F1"/>
<dbReference type="EMBL" id="KZ613846">
    <property type="protein sequence ID" value="PMD57558.1"/>
    <property type="molecule type" value="Genomic_DNA"/>
</dbReference>
<sequence length="352" mass="39468">MSASPFQELEPDHDDKFVSEPPAYYLRIAYFISVWSFKAAIALGLGARRLLMPRPPSLLHPEPRMYPIRPSLKSLVYRPEESGDEPLPVYLNCHGGGWAVADPAADEEVCSFLARNFNIIVVSVDYHKSPTWKFPFAVEDVAAIADAILKDESLNIDSTKVAMGGFSAGGNLTFAACQLPILKGRVHALVGFYPPLNLRERLDEKLERRPREAGTDSLASSARFLDWAYVPFGADRNNPLLSPGLAKKEDLPRFVYLVGAEYDCLCHEAEQLAERLVDPAEERTTIPGVSTEDGWKQGGVRWECARGRFHAFTHVAEWSREKENERVKVVDELYSRVGAWLKEGVWVDRPLP</sequence>
<evidence type="ECO:0000256" key="1">
    <source>
        <dbReference type="ARBA" id="ARBA00022801"/>
    </source>
</evidence>
<dbReference type="RefSeq" id="XP_024734462.1">
    <property type="nucleotide sequence ID" value="XM_024880622.1"/>
</dbReference>
<evidence type="ECO:0000259" key="2">
    <source>
        <dbReference type="Pfam" id="PF07859"/>
    </source>
</evidence>
<keyword evidence="4" id="KW-1185">Reference proteome</keyword>
<dbReference type="InterPro" id="IPR050300">
    <property type="entry name" value="GDXG_lipolytic_enzyme"/>
</dbReference>
<dbReference type="SUPFAM" id="SSF53474">
    <property type="entry name" value="alpha/beta-Hydrolases"/>
    <property type="match status" value="1"/>
</dbReference>
<dbReference type="Gene3D" id="3.40.50.1820">
    <property type="entry name" value="alpha/beta hydrolase"/>
    <property type="match status" value="1"/>
</dbReference>
<gene>
    <name evidence="3" type="ORF">K444DRAFT_614957</name>
</gene>
<dbReference type="Proteomes" id="UP000235371">
    <property type="component" value="Unassembled WGS sequence"/>
</dbReference>
<dbReference type="InterPro" id="IPR013094">
    <property type="entry name" value="AB_hydrolase_3"/>
</dbReference>
<dbReference type="InterPro" id="IPR029058">
    <property type="entry name" value="AB_hydrolase_fold"/>
</dbReference>
<dbReference type="GeneID" id="36588699"/>
<protein>
    <submittedName>
        <fullName evidence="3">Alpha/beta-hydrolase</fullName>
    </submittedName>
</protein>